<evidence type="ECO:0000256" key="2">
    <source>
        <dbReference type="ARBA" id="ARBA00008645"/>
    </source>
</evidence>
<evidence type="ECO:0000313" key="6">
    <source>
        <dbReference type="EMBL" id="GAC70900.1"/>
    </source>
</evidence>
<accession>M0QQG0</accession>
<dbReference type="GO" id="GO:0047372">
    <property type="term" value="F:monoacylglycerol lipase activity"/>
    <property type="evidence" value="ECO:0007669"/>
    <property type="project" value="UniProtKB-EC"/>
</dbReference>
<dbReference type="InterPro" id="IPR051044">
    <property type="entry name" value="MAG_DAG_Lipase"/>
</dbReference>
<comment type="caution">
    <text evidence="6">The sequence shown here is derived from an EMBL/GenBank/DDBJ whole genome shotgun (WGS) entry which is preliminary data.</text>
</comment>
<dbReference type="Gene3D" id="3.40.50.1820">
    <property type="entry name" value="alpha/beta hydrolase"/>
    <property type="match status" value="1"/>
</dbReference>
<dbReference type="Pfam" id="PF12146">
    <property type="entry name" value="Hydrolase_4"/>
    <property type="match status" value="1"/>
</dbReference>
<protein>
    <recommendedName>
        <fullName evidence="4">Monoacylglycerol lipase</fullName>
        <ecNumber evidence="3">3.1.1.23</ecNumber>
    </recommendedName>
</protein>
<evidence type="ECO:0000313" key="7">
    <source>
        <dbReference type="Proteomes" id="UP000011666"/>
    </source>
</evidence>
<name>M0QQG0_9ACTN</name>
<keyword evidence="7" id="KW-1185">Reference proteome</keyword>
<dbReference type="FunFam" id="3.40.50.1820:FF:000117">
    <property type="entry name" value="Monoglyceride lipase, putative"/>
    <property type="match status" value="1"/>
</dbReference>
<dbReference type="OrthoDB" id="9806902at2"/>
<dbReference type="SUPFAM" id="SSF53474">
    <property type="entry name" value="alpha/beta-Hydrolases"/>
    <property type="match status" value="1"/>
</dbReference>
<comment type="similarity">
    <text evidence="2">Belongs to the AB hydrolase superfamily.</text>
</comment>
<dbReference type="PANTHER" id="PTHR11614">
    <property type="entry name" value="PHOSPHOLIPASE-RELATED"/>
    <property type="match status" value="1"/>
</dbReference>
<dbReference type="PRINTS" id="PR00111">
    <property type="entry name" value="ABHYDROLASE"/>
</dbReference>
<gene>
    <name evidence="6" type="ORF">GS4_43_00260</name>
</gene>
<dbReference type="AlphaFoldDB" id="M0QQG0"/>
<evidence type="ECO:0000256" key="1">
    <source>
        <dbReference type="ARBA" id="ARBA00001613"/>
    </source>
</evidence>
<dbReference type="eggNOG" id="COG2267">
    <property type="taxonomic scope" value="Bacteria"/>
</dbReference>
<evidence type="ECO:0000259" key="5">
    <source>
        <dbReference type="Pfam" id="PF12146"/>
    </source>
</evidence>
<dbReference type="STRING" id="1223545.GS4_43_00260"/>
<dbReference type="InterPro" id="IPR000073">
    <property type="entry name" value="AB_hydrolase_1"/>
</dbReference>
<dbReference type="RefSeq" id="WP_007625346.1">
    <property type="nucleotide sequence ID" value="NZ_BANX01000043.1"/>
</dbReference>
<evidence type="ECO:0000256" key="4">
    <source>
        <dbReference type="ARBA" id="ARBA00071261"/>
    </source>
</evidence>
<comment type="catalytic activity">
    <reaction evidence="1">
        <text>Hydrolyzes glycerol monoesters of long-chain fatty acids.</text>
        <dbReference type="EC" id="3.1.1.23"/>
    </reaction>
</comment>
<proteinExistence type="inferred from homology"/>
<dbReference type="EMBL" id="BANX01000043">
    <property type="protein sequence ID" value="GAC70900.1"/>
    <property type="molecule type" value="Genomic_DNA"/>
</dbReference>
<dbReference type="EC" id="3.1.1.23" evidence="3"/>
<feature type="domain" description="Serine aminopeptidase S33" evidence="5">
    <location>
        <begin position="26"/>
        <end position="259"/>
    </location>
</feature>
<dbReference type="InterPro" id="IPR022742">
    <property type="entry name" value="Hydrolase_4"/>
</dbReference>
<sequence length="280" mass="29506">MATQEREFIGRHGQRIVYDVHEPQGSPRGVVIVAHGLGEHGGRYGHVADRLVGAGYRVAIPDHLGHGRSGGKRLRVNGFDDFTGDLEQVRAAVVVDGTPTFLLGHSMGGAIALDYALDHQDVLDGLVLSAAAVVPGDDLSAAAIRFAKIAGKIAPGLPTTAVNAASISRDPDVVAAYDADPLVSRGRIPAGLGAAMLNAMAGFPDRLPSLRIPTLVLHGSADLLTDPRGSELVARLAASDDLTHTVYDGLYHEIFNEPEKETVLDELVEWLQTRTPAATG</sequence>
<dbReference type="Proteomes" id="UP000011666">
    <property type="component" value="Unassembled WGS sequence"/>
</dbReference>
<organism evidence="6 7">
    <name type="scientific">Gordonia soli NBRC 108243</name>
    <dbReference type="NCBI Taxonomy" id="1223545"/>
    <lineage>
        <taxon>Bacteria</taxon>
        <taxon>Bacillati</taxon>
        <taxon>Actinomycetota</taxon>
        <taxon>Actinomycetes</taxon>
        <taxon>Mycobacteriales</taxon>
        <taxon>Gordoniaceae</taxon>
        <taxon>Gordonia</taxon>
    </lineage>
</organism>
<dbReference type="InterPro" id="IPR029058">
    <property type="entry name" value="AB_hydrolase_fold"/>
</dbReference>
<reference evidence="6 7" key="1">
    <citation type="submission" date="2013-01" db="EMBL/GenBank/DDBJ databases">
        <title>Whole genome shotgun sequence of Gordonia soli NBRC 108243.</title>
        <authorList>
            <person name="Isaki-Nakamura S."/>
            <person name="Hosoyama A."/>
            <person name="Tsuchikane K."/>
            <person name="Ando Y."/>
            <person name="Baba S."/>
            <person name="Ohji S."/>
            <person name="Hamada M."/>
            <person name="Tamura T."/>
            <person name="Yamazoe A."/>
            <person name="Yamazaki S."/>
            <person name="Fujita N."/>
        </authorList>
    </citation>
    <scope>NUCLEOTIDE SEQUENCE [LARGE SCALE GENOMIC DNA]</scope>
    <source>
        <strain evidence="6 7">NBRC 108243</strain>
    </source>
</reference>
<evidence type="ECO:0000256" key="3">
    <source>
        <dbReference type="ARBA" id="ARBA00013254"/>
    </source>
</evidence>